<evidence type="ECO:0000313" key="2">
    <source>
        <dbReference type="Proteomes" id="UP000552700"/>
    </source>
</evidence>
<sequence length="183" mass="20045">MKRSIDIAKFDELDETWVQTGRLWTRCVFIGAPNNPNSPLGVAIKAAPDAGDLVAGKRSFGTTTMTVILSGTVMHDGKWMSQGDIYMAPPNEMNGDLLFGPEGAVMFIMFDCRSGIIPTFADPDDQARFDASMRADVEDVAAGKYEKTVALLPPREHHTKGRAIVFETVEAVAKYRAETGTDW</sequence>
<keyword evidence="2" id="KW-1185">Reference proteome</keyword>
<dbReference type="AlphaFoldDB" id="A0A841J4E6"/>
<reference evidence="1 2" key="1">
    <citation type="submission" date="2020-08" db="EMBL/GenBank/DDBJ databases">
        <title>Genomic Encyclopedia of Type Strains, Phase IV (KMG-IV): sequencing the most valuable type-strain genomes for metagenomic binning, comparative biology and taxonomic classification.</title>
        <authorList>
            <person name="Goeker M."/>
        </authorList>
    </citation>
    <scope>NUCLEOTIDE SEQUENCE [LARGE SCALE GENOMIC DNA]</scope>
    <source>
        <strain evidence="1 2">DSM 102255</strain>
    </source>
</reference>
<protein>
    <submittedName>
        <fullName evidence="1">Uncharacterized protein</fullName>
    </submittedName>
</protein>
<comment type="caution">
    <text evidence="1">The sequence shown here is derived from an EMBL/GenBank/DDBJ whole genome shotgun (WGS) entry which is preliminary data.</text>
</comment>
<dbReference type="RefSeq" id="WP_184078276.1">
    <property type="nucleotide sequence ID" value="NZ_JACIJP010000001.1"/>
</dbReference>
<name>A0A841J4E6_9SPHN</name>
<dbReference type="EMBL" id="JACIJP010000001">
    <property type="protein sequence ID" value="MBB6123398.1"/>
    <property type="molecule type" value="Genomic_DNA"/>
</dbReference>
<proteinExistence type="predicted"/>
<accession>A0A841J4E6</accession>
<dbReference type="Proteomes" id="UP000552700">
    <property type="component" value="Unassembled WGS sequence"/>
</dbReference>
<evidence type="ECO:0000313" key="1">
    <source>
        <dbReference type="EMBL" id="MBB6123398.1"/>
    </source>
</evidence>
<gene>
    <name evidence="1" type="ORF">FHS92_001105</name>
</gene>
<organism evidence="1 2">
    <name type="scientific">Sphingobium subterraneum</name>
    <dbReference type="NCBI Taxonomy" id="627688"/>
    <lineage>
        <taxon>Bacteria</taxon>
        <taxon>Pseudomonadati</taxon>
        <taxon>Pseudomonadota</taxon>
        <taxon>Alphaproteobacteria</taxon>
        <taxon>Sphingomonadales</taxon>
        <taxon>Sphingomonadaceae</taxon>
        <taxon>Sphingobium</taxon>
    </lineage>
</organism>